<dbReference type="InterPro" id="IPR036388">
    <property type="entry name" value="WH-like_DNA-bd_sf"/>
</dbReference>
<dbReference type="InterPro" id="IPR042197">
    <property type="entry name" value="Apaf_helical"/>
</dbReference>
<protein>
    <submittedName>
        <fullName evidence="11">Uncharacterized protein</fullName>
    </submittedName>
</protein>
<keyword evidence="5" id="KW-0611">Plant defense</keyword>
<dbReference type="Gene3D" id="1.10.10.10">
    <property type="entry name" value="Winged helix-like DNA-binding domain superfamily/Winged helix DNA-binding domain"/>
    <property type="match status" value="1"/>
</dbReference>
<dbReference type="InterPro" id="IPR041118">
    <property type="entry name" value="Rx_N"/>
</dbReference>
<dbReference type="Pfam" id="PF23559">
    <property type="entry name" value="WHD_DRP"/>
    <property type="match status" value="1"/>
</dbReference>
<dbReference type="Gene3D" id="3.40.50.300">
    <property type="entry name" value="P-loop containing nucleotide triphosphate hydrolases"/>
    <property type="match status" value="1"/>
</dbReference>
<evidence type="ECO:0000259" key="8">
    <source>
        <dbReference type="Pfam" id="PF18052"/>
    </source>
</evidence>
<dbReference type="InterPro" id="IPR055414">
    <property type="entry name" value="LRR_R13L4/SHOC2-like"/>
</dbReference>
<name>A0A835BTB1_9POAL</name>
<dbReference type="GO" id="GO:0002758">
    <property type="term" value="P:innate immune response-activating signaling pathway"/>
    <property type="evidence" value="ECO:0007669"/>
    <property type="project" value="UniProtKB-ARBA"/>
</dbReference>
<dbReference type="SUPFAM" id="SSF52540">
    <property type="entry name" value="P-loop containing nucleoside triphosphate hydrolases"/>
    <property type="match status" value="1"/>
</dbReference>
<dbReference type="Pfam" id="PF00931">
    <property type="entry name" value="NB-ARC"/>
    <property type="match status" value="1"/>
</dbReference>
<dbReference type="Pfam" id="PF23598">
    <property type="entry name" value="LRR_14"/>
    <property type="match status" value="1"/>
</dbReference>
<gene>
    <name evidence="11" type="ORF">HU200_029283</name>
</gene>
<dbReference type="Gene3D" id="1.10.8.430">
    <property type="entry name" value="Helical domain of apoptotic protease-activating factors"/>
    <property type="match status" value="1"/>
</dbReference>
<dbReference type="CDD" id="cd14798">
    <property type="entry name" value="RX-CC_like"/>
    <property type="match status" value="1"/>
</dbReference>
<evidence type="ECO:0000256" key="2">
    <source>
        <dbReference type="ARBA" id="ARBA00022614"/>
    </source>
</evidence>
<comment type="similarity">
    <text evidence="1">Belongs to the disease resistance NB-LRR family.</text>
</comment>
<evidence type="ECO:0000256" key="5">
    <source>
        <dbReference type="ARBA" id="ARBA00022821"/>
    </source>
</evidence>
<keyword evidence="2" id="KW-0433">Leucine-rich repeat</keyword>
<keyword evidence="4" id="KW-0547">Nucleotide-binding</keyword>
<dbReference type="InterPro" id="IPR038005">
    <property type="entry name" value="RX-like_CC"/>
</dbReference>
<feature type="domain" description="Disease resistance R13L4/SHOC-2-like LRR" evidence="10">
    <location>
        <begin position="580"/>
        <end position="979"/>
    </location>
</feature>
<organism evidence="11 12">
    <name type="scientific">Digitaria exilis</name>
    <dbReference type="NCBI Taxonomy" id="1010633"/>
    <lineage>
        <taxon>Eukaryota</taxon>
        <taxon>Viridiplantae</taxon>
        <taxon>Streptophyta</taxon>
        <taxon>Embryophyta</taxon>
        <taxon>Tracheophyta</taxon>
        <taxon>Spermatophyta</taxon>
        <taxon>Magnoliopsida</taxon>
        <taxon>Liliopsida</taxon>
        <taxon>Poales</taxon>
        <taxon>Poaceae</taxon>
        <taxon>PACMAD clade</taxon>
        <taxon>Panicoideae</taxon>
        <taxon>Panicodae</taxon>
        <taxon>Paniceae</taxon>
        <taxon>Anthephorinae</taxon>
        <taxon>Digitaria</taxon>
    </lineage>
</organism>
<evidence type="ECO:0000313" key="11">
    <source>
        <dbReference type="EMBL" id="KAF8711262.1"/>
    </source>
</evidence>
<dbReference type="PRINTS" id="PR00364">
    <property type="entry name" value="DISEASERSIST"/>
</dbReference>
<evidence type="ECO:0000256" key="3">
    <source>
        <dbReference type="ARBA" id="ARBA00022737"/>
    </source>
</evidence>
<feature type="domain" description="Disease resistance protein winged helix" evidence="9">
    <location>
        <begin position="458"/>
        <end position="530"/>
    </location>
</feature>
<proteinExistence type="inferred from homology"/>
<comment type="caution">
    <text evidence="11">The sequence shown here is derived from an EMBL/GenBank/DDBJ whole genome shotgun (WGS) entry which is preliminary data.</text>
</comment>
<dbReference type="GO" id="GO:0009626">
    <property type="term" value="P:plant-type hypersensitive response"/>
    <property type="evidence" value="ECO:0007669"/>
    <property type="project" value="UniProtKB-ARBA"/>
</dbReference>
<dbReference type="FunFam" id="1.10.10.10:FF:000322">
    <property type="entry name" value="Probable disease resistance protein At1g63360"/>
    <property type="match status" value="1"/>
</dbReference>
<accession>A0A835BTB1</accession>
<keyword evidence="3" id="KW-0677">Repeat</keyword>
<dbReference type="InterPro" id="IPR032675">
    <property type="entry name" value="LRR_dom_sf"/>
</dbReference>
<dbReference type="InterPro" id="IPR058922">
    <property type="entry name" value="WHD_DRP"/>
</dbReference>
<dbReference type="PANTHER" id="PTHR23155:SF1228">
    <property type="entry name" value="NB-ARC DOMAIN CONTAINING PROTEIN, EXPRESSED"/>
    <property type="match status" value="1"/>
</dbReference>
<dbReference type="Gene3D" id="1.20.5.4130">
    <property type="match status" value="1"/>
</dbReference>
<evidence type="ECO:0000313" key="12">
    <source>
        <dbReference type="Proteomes" id="UP000636709"/>
    </source>
</evidence>
<dbReference type="InterPro" id="IPR027417">
    <property type="entry name" value="P-loop_NTPase"/>
</dbReference>
<keyword evidence="12" id="KW-1185">Reference proteome</keyword>
<evidence type="ECO:0000259" key="9">
    <source>
        <dbReference type="Pfam" id="PF23559"/>
    </source>
</evidence>
<evidence type="ECO:0000256" key="1">
    <source>
        <dbReference type="ARBA" id="ARBA00008894"/>
    </source>
</evidence>
<dbReference type="GO" id="GO:0043531">
    <property type="term" value="F:ADP binding"/>
    <property type="evidence" value="ECO:0007669"/>
    <property type="project" value="InterPro"/>
</dbReference>
<evidence type="ECO:0000256" key="6">
    <source>
        <dbReference type="ARBA" id="ARBA00023054"/>
    </source>
</evidence>
<dbReference type="Proteomes" id="UP000636709">
    <property type="component" value="Unassembled WGS sequence"/>
</dbReference>
<dbReference type="OrthoDB" id="599337at2759"/>
<dbReference type="PANTHER" id="PTHR23155">
    <property type="entry name" value="DISEASE RESISTANCE PROTEIN RP"/>
    <property type="match status" value="1"/>
</dbReference>
<keyword evidence="6" id="KW-0175">Coiled coil</keyword>
<evidence type="ECO:0000256" key="4">
    <source>
        <dbReference type="ARBA" id="ARBA00022741"/>
    </source>
</evidence>
<feature type="domain" description="NB-ARC" evidence="7">
    <location>
        <begin position="218"/>
        <end position="371"/>
    </location>
</feature>
<dbReference type="InterPro" id="IPR002182">
    <property type="entry name" value="NB-ARC"/>
</dbReference>
<sequence>MLASASGYRLANTVVHLSDSAGDHSIMDLVTGAISNLVPKLGELLKEEYNLQKGLRKRVKYLQIELENMSTVLCKVAQLMPDQHDEQVRAWACEVRMVSYDMEDILDTFLVRVDGQEPATSDRFKGLLKKISKLFNRTKARHNIASAIKDIKKQLQEVADRRGRYMLGDIMAKPTVAIVDPRLSALYNDVTKLVGITKACDELISMLSSQGGDGPHTDKVKKISVLGPGGLGKTTLVKTVYENLKMDFCCGAFVPVGRNPDFKKVFKDILIDLDKQRYTTCFNMMILDERQLIDELRGFLENKRYFIVIDDIWETQSWETIKLALVGNNCGSKIVTTTRKFKVATEVGQVYNIQPLSDDESRKLLYTRIFGAEADKLEYLPDKVSDKILKRCGGVPLAIITMANLLVGKPVEEWPEVHNSIGFRHKDNHHYESTMRILSYSYYDLPSHLKTCLLYLSMFPDDSIISKDPLIWKWIAEGFVHKEKGIGLYELGEGHFNELINRSMIQAVEFEDEEGIVQGCRVHDMVLDLIRSLSHEENFLSILDGLDCEETLSQSSVRRLAHQNRTVDHNPHSRILSMTQLRSFVTCYCSIEKMVPLLNFRVLRVLAIEHCDFLEGYQLEHLGHLLHLRYLGLIETNIRLLPKEIGHLRFLQTLLLNGTGIEVLPSSLRLLPQLMCIRADWKTRAPNWIGMLTSLEELRIYRGTDERSARRFVKELGNLTGLRVLRAGIAVLDESMERDLVKSLRNLRKLQYLQLEIIFPGIDDTTDASPWTSQVRWEAEGFVLPRQLRHLLLGCIIFSRMPSWINFSCLPNLSHLCLHVVSMDEQDLKVIGKMPELRDLLLPTSSSVTISSIANFGYFQKLRSFSMLCSMVQFRQNEDSSVSLHMWNGEDAMPFGHKKDSEGRVSPTIMPGLEILEFFFFIRTLKDSSADCIDIGLECLTALQKVTVRIGCEGASISEVEEAEAALRHAADVHPNHVSLELIRHFEDKMVLASDDH</sequence>
<evidence type="ECO:0000259" key="10">
    <source>
        <dbReference type="Pfam" id="PF23598"/>
    </source>
</evidence>
<feature type="domain" description="Disease resistance N-terminal" evidence="8">
    <location>
        <begin position="33"/>
        <end position="121"/>
    </location>
</feature>
<evidence type="ECO:0000259" key="7">
    <source>
        <dbReference type="Pfam" id="PF00931"/>
    </source>
</evidence>
<dbReference type="AlphaFoldDB" id="A0A835BTB1"/>
<dbReference type="Gene3D" id="3.80.10.10">
    <property type="entry name" value="Ribonuclease Inhibitor"/>
    <property type="match status" value="1"/>
</dbReference>
<dbReference type="Pfam" id="PF18052">
    <property type="entry name" value="Rx_N"/>
    <property type="match status" value="1"/>
</dbReference>
<dbReference type="InterPro" id="IPR044974">
    <property type="entry name" value="Disease_R_plants"/>
</dbReference>
<dbReference type="GO" id="GO:0042742">
    <property type="term" value="P:defense response to bacterium"/>
    <property type="evidence" value="ECO:0007669"/>
    <property type="project" value="UniProtKB-ARBA"/>
</dbReference>
<dbReference type="SUPFAM" id="SSF52058">
    <property type="entry name" value="L domain-like"/>
    <property type="match status" value="1"/>
</dbReference>
<reference evidence="11" key="1">
    <citation type="submission" date="2020-07" db="EMBL/GenBank/DDBJ databases">
        <title>Genome sequence and genetic diversity analysis of an under-domesticated orphan crop, white fonio (Digitaria exilis).</title>
        <authorList>
            <person name="Bennetzen J.L."/>
            <person name="Chen S."/>
            <person name="Ma X."/>
            <person name="Wang X."/>
            <person name="Yssel A.E.J."/>
            <person name="Chaluvadi S.R."/>
            <person name="Johnson M."/>
            <person name="Gangashetty P."/>
            <person name="Hamidou F."/>
            <person name="Sanogo M.D."/>
            <person name="Zwaenepoel A."/>
            <person name="Wallace J."/>
            <person name="Van De Peer Y."/>
            <person name="Van Deynze A."/>
        </authorList>
    </citation>
    <scope>NUCLEOTIDE SEQUENCE</scope>
    <source>
        <tissue evidence="11">Leaves</tissue>
    </source>
</reference>
<dbReference type="EMBL" id="JACEFO010001753">
    <property type="protein sequence ID" value="KAF8711262.1"/>
    <property type="molecule type" value="Genomic_DNA"/>
</dbReference>